<evidence type="ECO:0000313" key="3">
    <source>
        <dbReference type="Proteomes" id="UP000030647"/>
    </source>
</evidence>
<dbReference type="RefSeq" id="WP_022529614.1">
    <property type="nucleotide sequence ID" value="NZ_KI271589.1"/>
</dbReference>
<evidence type="ECO:0000256" key="1">
    <source>
        <dbReference type="SAM" id="Phobius"/>
    </source>
</evidence>
<keyword evidence="1" id="KW-0812">Transmembrane</keyword>
<proteinExistence type="predicted"/>
<dbReference type="HOGENOM" id="CLU_1516452_0_0_9"/>
<protein>
    <recommendedName>
        <fullName evidence="4">DUF2207 domain-containing protein</fullName>
    </recommendedName>
</protein>
<dbReference type="eggNOG" id="ENOG502ZCD3">
    <property type="taxonomic scope" value="Bacteria"/>
</dbReference>
<evidence type="ECO:0000313" key="2">
    <source>
        <dbReference type="EMBL" id="ERL65091.1"/>
    </source>
</evidence>
<keyword evidence="1" id="KW-1133">Transmembrane helix</keyword>
<accession>U4TJS8</accession>
<keyword evidence="3" id="KW-1185">Reference proteome</keyword>
<dbReference type="Proteomes" id="UP000030647">
    <property type="component" value="Unassembled WGS sequence"/>
</dbReference>
<dbReference type="STRING" id="1231336.L248_3029"/>
<organism evidence="2 3">
    <name type="scientific">Schleiferilactobacillus shenzhenensis LY-73</name>
    <dbReference type="NCBI Taxonomy" id="1231336"/>
    <lineage>
        <taxon>Bacteria</taxon>
        <taxon>Bacillati</taxon>
        <taxon>Bacillota</taxon>
        <taxon>Bacilli</taxon>
        <taxon>Lactobacillales</taxon>
        <taxon>Lactobacillaceae</taxon>
        <taxon>Schleiferilactobacillus</taxon>
    </lineage>
</organism>
<dbReference type="OrthoDB" id="2599257at2"/>
<sequence>MSDENFIAYEYLAQTVPTPLRESYVDGYRNFGWQLVANREHAQNSTLKFRRDRGLAHKSELNRLQKQYDQQMAEIARLHRCQHSRPTFLALLVGIAGTAFLAGSVFAWEAVFTLLSIALAVPGFIGWALAYPLYRWSESRAERRLSPQIDAHYDNMTATCQAAFALL</sequence>
<evidence type="ECO:0008006" key="4">
    <source>
        <dbReference type="Google" id="ProtNLM"/>
    </source>
</evidence>
<gene>
    <name evidence="2" type="ORF">L248_3029</name>
</gene>
<reference evidence="3" key="1">
    <citation type="journal article" date="2013" name="Genome Announc.">
        <title>Whole-Genome Sequencing of Lactobacillus shenzhenensis Strain LY-73T.</title>
        <authorList>
            <person name="Lin Z."/>
            <person name="Liu Z."/>
            <person name="Yang R."/>
            <person name="Zou Y."/>
            <person name="Wan D."/>
            <person name="Chen J."/>
            <person name="Guo M."/>
            <person name="Zhao J."/>
            <person name="Fang C."/>
            <person name="Yang R."/>
            <person name="Liu F."/>
        </authorList>
    </citation>
    <scope>NUCLEOTIDE SEQUENCE [LARGE SCALE GENOMIC DNA]</scope>
    <source>
        <strain evidence="3">LY-73</strain>
    </source>
</reference>
<feature type="transmembrane region" description="Helical" evidence="1">
    <location>
        <begin position="87"/>
        <end position="108"/>
    </location>
</feature>
<dbReference type="EMBL" id="KI271589">
    <property type="protein sequence ID" value="ERL65091.1"/>
    <property type="molecule type" value="Genomic_DNA"/>
</dbReference>
<keyword evidence="1" id="KW-0472">Membrane</keyword>
<feature type="transmembrane region" description="Helical" evidence="1">
    <location>
        <begin position="114"/>
        <end position="134"/>
    </location>
</feature>
<name>U4TJS8_9LACO</name>
<dbReference type="AlphaFoldDB" id="U4TJS8"/>